<comment type="caution">
    <text evidence="2">The sequence shown here is derived from an EMBL/GenBank/DDBJ whole genome shotgun (WGS) entry which is preliminary data.</text>
</comment>
<sequence>MQAIFGNKQNVVGFNVLDTTTNTEVGEDSDENNEVSSDKSMEKSSNSPPQTKVEDCDNISCQNDYMHNEKQQRDKGTSCSDDSNASSRPQFVELKAHYLSSKMSPKAMKETKGKGHKSAGQQPALTDKLVSKQSNSMLGVLEHKLDTQDNQILQQLHNNLQFNYDQDKISNDHKLLDLKGNREVRMIEINYQGDLEQEKFRLKKQKDKRAEELHNVQL</sequence>
<accession>A0A9Q3D016</accession>
<dbReference type="Proteomes" id="UP000765509">
    <property type="component" value="Unassembled WGS sequence"/>
</dbReference>
<dbReference type="AlphaFoldDB" id="A0A9Q3D016"/>
<keyword evidence="3" id="KW-1185">Reference proteome</keyword>
<dbReference type="EMBL" id="AVOT02011309">
    <property type="protein sequence ID" value="MBW0491893.1"/>
    <property type="molecule type" value="Genomic_DNA"/>
</dbReference>
<protein>
    <submittedName>
        <fullName evidence="2">Uncharacterized protein</fullName>
    </submittedName>
</protein>
<organism evidence="2 3">
    <name type="scientific">Austropuccinia psidii MF-1</name>
    <dbReference type="NCBI Taxonomy" id="1389203"/>
    <lineage>
        <taxon>Eukaryota</taxon>
        <taxon>Fungi</taxon>
        <taxon>Dikarya</taxon>
        <taxon>Basidiomycota</taxon>
        <taxon>Pucciniomycotina</taxon>
        <taxon>Pucciniomycetes</taxon>
        <taxon>Pucciniales</taxon>
        <taxon>Sphaerophragmiaceae</taxon>
        <taxon>Austropuccinia</taxon>
    </lineage>
</organism>
<evidence type="ECO:0000313" key="2">
    <source>
        <dbReference type="EMBL" id="MBW0491893.1"/>
    </source>
</evidence>
<name>A0A9Q3D016_9BASI</name>
<evidence type="ECO:0000256" key="1">
    <source>
        <dbReference type="SAM" id="MobiDB-lite"/>
    </source>
</evidence>
<proteinExistence type="predicted"/>
<gene>
    <name evidence="2" type="ORF">O181_031608</name>
</gene>
<feature type="region of interest" description="Disordered" evidence="1">
    <location>
        <begin position="20"/>
        <end position="126"/>
    </location>
</feature>
<reference evidence="2" key="1">
    <citation type="submission" date="2021-03" db="EMBL/GenBank/DDBJ databases">
        <title>Draft genome sequence of rust myrtle Austropuccinia psidii MF-1, a brazilian biotype.</title>
        <authorList>
            <person name="Quecine M.C."/>
            <person name="Pachon D.M.R."/>
            <person name="Bonatelli M.L."/>
            <person name="Correr F.H."/>
            <person name="Franceschini L.M."/>
            <person name="Leite T.F."/>
            <person name="Margarido G.R.A."/>
            <person name="Almeida C.A."/>
            <person name="Ferrarezi J.A."/>
            <person name="Labate C.A."/>
        </authorList>
    </citation>
    <scope>NUCLEOTIDE SEQUENCE</scope>
    <source>
        <strain evidence="2">MF-1</strain>
    </source>
</reference>
<feature type="compositionally biased region" description="Basic and acidic residues" evidence="1">
    <location>
        <begin position="66"/>
        <end position="76"/>
    </location>
</feature>
<feature type="compositionally biased region" description="Polar residues" evidence="1">
    <location>
        <begin position="77"/>
        <end position="89"/>
    </location>
</feature>
<evidence type="ECO:0000313" key="3">
    <source>
        <dbReference type="Proteomes" id="UP000765509"/>
    </source>
</evidence>